<keyword evidence="3" id="KW-1185">Reference proteome</keyword>
<dbReference type="InterPro" id="IPR036770">
    <property type="entry name" value="Ankyrin_rpt-contain_sf"/>
</dbReference>
<dbReference type="SUPFAM" id="SSF48403">
    <property type="entry name" value="Ankyrin repeat"/>
    <property type="match status" value="1"/>
</dbReference>
<dbReference type="PANTHER" id="PTHR24147">
    <property type="entry name" value="ANKYRIN REPEAT DOMAIN 36-RELATED"/>
    <property type="match status" value="1"/>
</dbReference>
<dbReference type="AlphaFoldDB" id="A0A8C6T2R4"/>
<protein>
    <submittedName>
        <fullName evidence="2">Si:ch211-272n13.3</fullName>
    </submittedName>
</protein>
<evidence type="ECO:0000256" key="1">
    <source>
        <dbReference type="PROSITE-ProRule" id="PRU00023"/>
    </source>
</evidence>
<organism evidence="2 3">
    <name type="scientific">Neogobius melanostomus</name>
    <name type="common">round goby</name>
    <dbReference type="NCBI Taxonomy" id="47308"/>
    <lineage>
        <taxon>Eukaryota</taxon>
        <taxon>Metazoa</taxon>
        <taxon>Chordata</taxon>
        <taxon>Craniata</taxon>
        <taxon>Vertebrata</taxon>
        <taxon>Euteleostomi</taxon>
        <taxon>Actinopterygii</taxon>
        <taxon>Neopterygii</taxon>
        <taxon>Teleostei</taxon>
        <taxon>Neoteleostei</taxon>
        <taxon>Acanthomorphata</taxon>
        <taxon>Gobiaria</taxon>
        <taxon>Gobiiformes</taxon>
        <taxon>Gobioidei</taxon>
        <taxon>Gobiidae</taxon>
        <taxon>Benthophilinae</taxon>
        <taxon>Neogobiini</taxon>
        <taxon>Neogobius</taxon>
    </lineage>
</organism>
<dbReference type="Proteomes" id="UP000694523">
    <property type="component" value="Unplaced"/>
</dbReference>
<reference evidence="2" key="2">
    <citation type="submission" date="2025-09" db="UniProtKB">
        <authorList>
            <consortium name="Ensembl"/>
        </authorList>
    </citation>
    <scope>IDENTIFICATION</scope>
</reference>
<dbReference type="InterPro" id="IPR002110">
    <property type="entry name" value="Ankyrin_rpt"/>
</dbReference>
<dbReference type="InterPro" id="IPR050657">
    <property type="entry name" value="Ankyrin_repeat_domain"/>
</dbReference>
<reference evidence="2" key="1">
    <citation type="submission" date="2025-08" db="UniProtKB">
        <authorList>
            <consortium name="Ensembl"/>
        </authorList>
    </citation>
    <scope>IDENTIFICATION</scope>
</reference>
<keyword evidence="1" id="KW-0040">ANK repeat</keyword>
<dbReference type="SMART" id="SM00248">
    <property type="entry name" value="ANK"/>
    <property type="match status" value="3"/>
</dbReference>
<evidence type="ECO:0000313" key="2">
    <source>
        <dbReference type="Ensembl" id="ENSNMLP00000014957.1"/>
    </source>
</evidence>
<name>A0A8C6T2R4_9GOBI</name>
<feature type="repeat" description="ANK" evidence="1">
    <location>
        <begin position="116"/>
        <end position="148"/>
    </location>
</feature>
<dbReference type="Pfam" id="PF12796">
    <property type="entry name" value="Ank_2"/>
    <property type="match status" value="2"/>
</dbReference>
<dbReference type="PROSITE" id="PS50297">
    <property type="entry name" value="ANK_REP_REGION"/>
    <property type="match status" value="2"/>
</dbReference>
<dbReference type="Ensembl" id="ENSNMLT00000016809.1">
    <property type="protein sequence ID" value="ENSNMLP00000014957.1"/>
    <property type="gene ID" value="ENSNMLG00000009954.1"/>
</dbReference>
<evidence type="ECO:0000313" key="3">
    <source>
        <dbReference type="Proteomes" id="UP000694523"/>
    </source>
</evidence>
<accession>A0A8C6T2R4</accession>
<sequence>YGIFSSEGDLAKLKELVAKQKYDINQVDKCLGSPLHIACAAGYVQTVQFLVESKAMLNQRDKQNRSPLMKAVQGQHETLHLTAKMASVNMAHLLLLYDMAEFLLQEGADVNTIDVNKRSLLMMAAENGQVKMLQLLLQNEADVTLQDNKGLTAKDYARKKKHNPCSFIFNEYTTQKTSR</sequence>
<dbReference type="PROSITE" id="PS50088">
    <property type="entry name" value="ANK_REPEAT"/>
    <property type="match status" value="2"/>
</dbReference>
<proteinExistence type="predicted"/>
<dbReference type="PANTHER" id="PTHR24147:SF53">
    <property type="entry name" value="ANKYRIN REPEAT DOMAIN 26"/>
    <property type="match status" value="1"/>
</dbReference>
<feature type="repeat" description="ANK" evidence="1">
    <location>
        <begin position="33"/>
        <end position="62"/>
    </location>
</feature>
<dbReference type="Gene3D" id="1.25.40.20">
    <property type="entry name" value="Ankyrin repeat-containing domain"/>
    <property type="match status" value="1"/>
</dbReference>